<name>A0A3A4NXF8_ABYX5</name>
<dbReference type="Gene3D" id="3.90.550.10">
    <property type="entry name" value="Spore Coat Polysaccharide Biosynthesis Protein SpsA, Chain A"/>
    <property type="match status" value="1"/>
</dbReference>
<dbReference type="InterPro" id="IPR029044">
    <property type="entry name" value="Nucleotide-diphossugar_trans"/>
</dbReference>
<dbReference type="PANTHER" id="PTHR48090">
    <property type="entry name" value="UNDECAPRENYL-PHOSPHATE 4-DEOXY-4-FORMAMIDO-L-ARABINOSE TRANSFERASE-RELATED"/>
    <property type="match status" value="1"/>
</dbReference>
<protein>
    <submittedName>
        <fullName evidence="2">Glycosyltransferase family 2 protein</fullName>
    </submittedName>
</protein>
<sequence length="231" mass="25914">MKTCAVIPCYNVGNLCVPVIEQTEQFVDAVIVVDDGSTDDTFDHLATTRAVTLKHEQNAGKGAALLTAFRYLLDNAECADLDLIVTIDGDGQHDPKEIERLLQKCAGNPNCVVVGTREVNRRDIMLRRRLGNVLSRYFISKACGQNIPDSQSGFRVFSRYVLERIMPKLTPGRYEMETAFLIHAARAGFEIVPVDISTIYTQDSNRVSSFDPYLDTYLVFKVIAKSILFRR</sequence>
<dbReference type="CDD" id="cd04179">
    <property type="entry name" value="DPM_DPG-synthase_like"/>
    <property type="match status" value="1"/>
</dbReference>
<organism evidence="2 3">
    <name type="scientific">Abyssobacteria bacterium (strain SURF_5)</name>
    <dbReference type="NCBI Taxonomy" id="2093360"/>
    <lineage>
        <taxon>Bacteria</taxon>
        <taxon>Pseudomonadati</taxon>
        <taxon>Candidatus Hydrogenedentota</taxon>
        <taxon>Candidatus Abyssobacteria</taxon>
    </lineage>
</organism>
<dbReference type="InterPro" id="IPR050256">
    <property type="entry name" value="Glycosyltransferase_2"/>
</dbReference>
<dbReference type="AlphaFoldDB" id="A0A3A4NXF8"/>
<feature type="domain" description="Glycosyltransferase 2-like" evidence="1">
    <location>
        <begin position="5"/>
        <end position="165"/>
    </location>
</feature>
<gene>
    <name evidence="2" type="ORF">C4520_06240</name>
</gene>
<evidence type="ECO:0000313" key="3">
    <source>
        <dbReference type="Proteomes" id="UP000265882"/>
    </source>
</evidence>
<dbReference type="EMBL" id="QZKU01000045">
    <property type="protein sequence ID" value="RJP23549.1"/>
    <property type="molecule type" value="Genomic_DNA"/>
</dbReference>
<dbReference type="Proteomes" id="UP000265882">
    <property type="component" value="Unassembled WGS sequence"/>
</dbReference>
<dbReference type="PANTHER" id="PTHR48090:SF7">
    <property type="entry name" value="RFBJ PROTEIN"/>
    <property type="match status" value="1"/>
</dbReference>
<dbReference type="GO" id="GO:0016740">
    <property type="term" value="F:transferase activity"/>
    <property type="evidence" value="ECO:0007669"/>
    <property type="project" value="UniProtKB-KW"/>
</dbReference>
<dbReference type="InterPro" id="IPR001173">
    <property type="entry name" value="Glyco_trans_2-like"/>
</dbReference>
<evidence type="ECO:0000259" key="1">
    <source>
        <dbReference type="Pfam" id="PF00535"/>
    </source>
</evidence>
<proteinExistence type="predicted"/>
<dbReference type="Pfam" id="PF00535">
    <property type="entry name" value="Glycos_transf_2"/>
    <property type="match status" value="1"/>
</dbReference>
<reference evidence="2 3" key="1">
    <citation type="journal article" date="2017" name="ISME J.">
        <title>Energy and carbon metabolisms in a deep terrestrial subsurface fluid microbial community.</title>
        <authorList>
            <person name="Momper L."/>
            <person name="Jungbluth S.P."/>
            <person name="Lee M.D."/>
            <person name="Amend J.P."/>
        </authorList>
    </citation>
    <scope>NUCLEOTIDE SEQUENCE [LARGE SCALE GENOMIC DNA]</scope>
    <source>
        <strain evidence="2">SURF_5</strain>
    </source>
</reference>
<dbReference type="SUPFAM" id="SSF53448">
    <property type="entry name" value="Nucleotide-diphospho-sugar transferases"/>
    <property type="match status" value="1"/>
</dbReference>
<evidence type="ECO:0000313" key="2">
    <source>
        <dbReference type="EMBL" id="RJP23549.1"/>
    </source>
</evidence>
<comment type="caution">
    <text evidence="2">The sequence shown here is derived from an EMBL/GenBank/DDBJ whole genome shotgun (WGS) entry which is preliminary data.</text>
</comment>
<accession>A0A3A4NXF8</accession>
<keyword evidence="2" id="KW-0808">Transferase</keyword>